<feature type="compositionally biased region" description="Polar residues" evidence="6">
    <location>
        <begin position="953"/>
        <end position="962"/>
    </location>
</feature>
<dbReference type="SUPFAM" id="SSF57850">
    <property type="entry name" value="RING/U-box"/>
    <property type="match status" value="1"/>
</dbReference>
<keyword evidence="10" id="KW-1185">Reference proteome</keyword>
<accession>A0A833VLD5</accession>
<dbReference type="InterPro" id="IPR013083">
    <property type="entry name" value="Znf_RING/FYVE/PHD"/>
</dbReference>
<feature type="region of interest" description="Disordered" evidence="6">
    <location>
        <begin position="1"/>
        <end position="51"/>
    </location>
</feature>
<evidence type="ECO:0000313" key="9">
    <source>
        <dbReference type="EMBL" id="KAF3327718.1"/>
    </source>
</evidence>
<feature type="region of interest" description="Disordered" evidence="6">
    <location>
        <begin position="516"/>
        <end position="536"/>
    </location>
</feature>
<keyword evidence="3 5" id="KW-0863">Zinc-finger</keyword>
<feature type="compositionally biased region" description="Polar residues" evidence="6">
    <location>
        <begin position="437"/>
        <end position="452"/>
    </location>
</feature>
<dbReference type="InterPro" id="IPR001607">
    <property type="entry name" value="Znf_UBP"/>
</dbReference>
<dbReference type="InterPro" id="IPR028889">
    <property type="entry name" value="USP"/>
</dbReference>
<evidence type="ECO:0000259" key="7">
    <source>
        <dbReference type="PROSITE" id="PS50235"/>
    </source>
</evidence>
<dbReference type="GO" id="GO:0004843">
    <property type="term" value="F:cysteine-type deubiquitinase activity"/>
    <property type="evidence" value="ECO:0007669"/>
    <property type="project" value="InterPro"/>
</dbReference>
<dbReference type="AlphaFoldDB" id="A0A833VLD5"/>
<dbReference type="Proteomes" id="UP000623129">
    <property type="component" value="Unassembled WGS sequence"/>
</dbReference>
<evidence type="ECO:0000313" key="10">
    <source>
        <dbReference type="Proteomes" id="UP000623129"/>
    </source>
</evidence>
<dbReference type="GO" id="GO:0008270">
    <property type="term" value="F:zinc ion binding"/>
    <property type="evidence" value="ECO:0007669"/>
    <property type="project" value="UniProtKB-KW"/>
</dbReference>
<dbReference type="Gene3D" id="3.90.70.10">
    <property type="entry name" value="Cysteine proteinases"/>
    <property type="match status" value="2"/>
</dbReference>
<proteinExistence type="inferred from homology"/>
<dbReference type="PANTHER" id="PTHR21646:SF39">
    <property type="entry name" value="UBIQUITIN CARBOXYL-TERMINAL HYDROLASE 16"/>
    <property type="match status" value="1"/>
</dbReference>
<comment type="similarity">
    <text evidence="1">Belongs to the peptidase C19 family.</text>
</comment>
<feature type="compositionally biased region" description="Polar residues" evidence="6">
    <location>
        <begin position="886"/>
        <end position="900"/>
    </location>
</feature>
<feature type="compositionally biased region" description="Polar residues" evidence="6">
    <location>
        <begin position="24"/>
        <end position="37"/>
    </location>
</feature>
<dbReference type="InterPro" id="IPR050185">
    <property type="entry name" value="Ub_carboxyl-term_hydrolase"/>
</dbReference>
<organism evidence="9 10">
    <name type="scientific">Carex littledalei</name>
    <dbReference type="NCBI Taxonomy" id="544730"/>
    <lineage>
        <taxon>Eukaryota</taxon>
        <taxon>Viridiplantae</taxon>
        <taxon>Streptophyta</taxon>
        <taxon>Embryophyta</taxon>
        <taxon>Tracheophyta</taxon>
        <taxon>Spermatophyta</taxon>
        <taxon>Magnoliopsida</taxon>
        <taxon>Liliopsida</taxon>
        <taxon>Poales</taxon>
        <taxon>Cyperaceae</taxon>
        <taxon>Cyperoideae</taxon>
        <taxon>Cariceae</taxon>
        <taxon>Carex</taxon>
        <taxon>Carex subgen. Euthyceras</taxon>
    </lineage>
</organism>
<feature type="region of interest" description="Disordered" evidence="6">
    <location>
        <begin position="384"/>
        <end position="461"/>
    </location>
</feature>
<dbReference type="PROSITE" id="PS50271">
    <property type="entry name" value="ZF_UBP"/>
    <property type="match status" value="1"/>
</dbReference>
<evidence type="ECO:0000256" key="3">
    <source>
        <dbReference type="ARBA" id="ARBA00022771"/>
    </source>
</evidence>
<gene>
    <name evidence="9" type="ORF">FCM35_KLT07836</name>
</gene>
<feature type="domain" description="UBP-type" evidence="8">
    <location>
        <begin position="74"/>
        <end position="192"/>
    </location>
</feature>
<feature type="region of interest" description="Disordered" evidence="6">
    <location>
        <begin position="328"/>
        <end position="348"/>
    </location>
</feature>
<evidence type="ECO:0000259" key="8">
    <source>
        <dbReference type="PROSITE" id="PS50271"/>
    </source>
</evidence>
<evidence type="ECO:0000256" key="1">
    <source>
        <dbReference type="ARBA" id="ARBA00009085"/>
    </source>
</evidence>
<dbReference type="PROSITE" id="PS50235">
    <property type="entry name" value="USP_3"/>
    <property type="match status" value="1"/>
</dbReference>
<keyword evidence="4" id="KW-0862">Zinc</keyword>
<dbReference type="SUPFAM" id="SSF54001">
    <property type="entry name" value="Cysteine proteinases"/>
    <property type="match status" value="1"/>
</dbReference>
<dbReference type="Gene3D" id="3.30.40.10">
    <property type="entry name" value="Zinc/RING finger domain, C3HC4 (zinc finger)"/>
    <property type="match status" value="1"/>
</dbReference>
<reference evidence="9" key="1">
    <citation type="submission" date="2020-01" db="EMBL/GenBank/DDBJ databases">
        <title>Genome sequence of Kobresia littledalei, the first chromosome-level genome in the family Cyperaceae.</title>
        <authorList>
            <person name="Qu G."/>
        </authorList>
    </citation>
    <scope>NUCLEOTIDE SEQUENCE</scope>
    <source>
        <strain evidence="9">C.B.Clarke</strain>
        <tissue evidence="9">Leaf</tissue>
    </source>
</reference>
<feature type="region of interest" description="Disordered" evidence="6">
    <location>
        <begin position="84"/>
        <end position="112"/>
    </location>
</feature>
<evidence type="ECO:0000256" key="6">
    <source>
        <dbReference type="SAM" id="MobiDB-lite"/>
    </source>
</evidence>
<feature type="compositionally biased region" description="Low complexity" evidence="6">
    <location>
        <begin position="653"/>
        <end position="663"/>
    </location>
</feature>
<feature type="compositionally biased region" description="Basic and acidic residues" evidence="6">
    <location>
        <begin position="41"/>
        <end position="51"/>
    </location>
</feature>
<dbReference type="InterPro" id="IPR018200">
    <property type="entry name" value="USP_CS"/>
</dbReference>
<dbReference type="Pfam" id="PF00443">
    <property type="entry name" value="UCH"/>
    <property type="match status" value="1"/>
</dbReference>
<sequence>MGKRVKPKGRNPRKQPRSRGSDLDPNQDQSDLKPNTTNDEETTKSREGCGHYTEGDLHLNKILISILSSNSEFSSCDHCRDELPQANRKGGASGGKKKKKGGGAGPRGGEAKPNPNPIWVCLDCGRSFCGGEVDKEVPYGHARRHAKQERHNWAVGPDSAGTAWCYLCNAEVPIEMPSIEEAIVTTPKPTSEPDYTKAMKSDVKQESGFHTGPHHHGIRGLANLGNTCFFNSVMQNLLALKMLRESLLNPQNSDPDNNVTFVTGPLTMSLRKLFLETNGEEDCKGVLSPKNLFGNICAKAPQFRGYQQQDSHELLRYLLDGLNTEETSARKLKQADPDKGGGADTAGPTLVDSMFSGRLSSTISCLDCGYTSVVHEPFLDLSLPVPSKKTSTVAKKGGNRPPLVRGRGRSQRFRDRPASRSSAADEEKTRKHKDATENTSFKAAGETASTVSKAGEMSDPKSTFIEAGADILEEIPGSKEVDGSGSGAGPESTAGDVVDYSWMDFLANQDSAAIAQEPSEVESAGPEVLGSDSTAPELQRGSAVIAAGEAGLKQCTEAEAEPEVAIAVAETFCLLGNDDTECRMRLEGSLQESEPVKRELTVSESTVVEQGAEGLQNISSEADTSCLAMVIVKKNIEVGVDNAKELTGSKADTGGSSSGIGHTSMHEAGPSCSMESTDSTNGSILKVDNDSVVHDSSPCVVSDKWESTLSANISDEPDSAFLSSKVVDDVDLLPDQRDKTKSIDFDAKVNDANTSSSFVGSHEQELVLKGNIVKVDGDNGWLHGEYEEVEGLKAKADDDIDWLHDQDDELNGMDLKANVQDDMAWLMDEGSEIHGTVVETRVHAYSEAESYGLESTVIKVDDYVPGSMAFKERVSLCMDVVGSGSKPASPNQRLTSTNSDSQDRCGDSIIETSGLPNSNPTKDESADSSITQEDAKPETDTNTSTAIALHPPENTNEIKTDPSTVNVETVVQQEVEFDGFGDMFNEPEEAIGPVNRPGAKPEDEDDADSIFWGSGTFSGFGFNNEEVDDTDKPVSVVSCLDLFTKPELLTGEHAWHCEKCSALQSNANDQDCRKGDEKQKVMRDAMKRYLVDRAPQVLTVHLKRFSQDARGRLSKLRGHVNFEEILDLTPYVHVRSNDKKKCTYRLVGLVEHSGSMSMGHYVAYIRGEKTLKGGLHGQTWFYASDAHVKEVSLSEVLRSEAYLLFYERVKNEN</sequence>
<feature type="compositionally biased region" description="Polar residues" evidence="6">
    <location>
        <begin position="910"/>
        <end position="920"/>
    </location>
</feature>
<dbReference type="CDD" id="cd02667">
    <property type="entry name" value="Peptidase_C19K"/>
    <property type="match status" value="1"/>
</dbReference>
<keyword evidence="9" id="KW-0378">Hydrolase</keyword>
<dbReference type="PANTHER" id="PTHR21646">
    <property type="entry name" value="UBIQUITIN CARBOXYL-TERMINAL HYDROLASE"/>
    <property type="match status" value="1"/>
</dbReference>
<name>A0A833VLD5_9POAL</name>
<dbReference type="GO" id="GO:0016579">
    <property type="term" value="P:protein deubiquitination"/>
    <property type="evidence" value="ECO:0007669"/>
    <property type="project" value="InterPro"/>
</dbReference>
<dbReference type="PROSITE" id="PS00972">
    <property type="entry name" value="USP_1"/>
    <property type="match status" value="1"/>
</dbReference>
<protein>
    <submittedName>
        <fullName evidence="9">Ubiquitin carboxyl-terminal hydrolase 2</fullName>
    </submittedName>
</protein>
<feature type="compositionally biased region" description="Basic residues" evidence="6">
    <location>
        <begin position="1"/>
        <end position="17"/>
    </location>
</feature>
<feature type="region of interest" description="Disordered" evidence="6">
    <location>
        <begin position="883"/>
        <end position="962"/>
    </location>
</feature>
<feature type="compositionally biased region" description="Polar residues" evidence="6">
    <location>
        <begin position="673"/>
        <end position="683"/>
    </location>
</feature>
<dbReference type="InterPro" id="IPR001394">
    <property type="entry name" value="Peptidase_C19_UCH"/>
</dbReference>
<dbReference type="PROSITE" id="PS00973">
    <property type="entry name" value="USP_2"/>
    <property type="match status" value="1"/>
</dbReference>
<feature type="region of interest" description="Disordered" evidence="6">
    <location>
        <begin position="646"/>
        <end position="685"/>
    </location>
</feature>
<feature type="compositionally biased region" description="Basic and acidic residues" evidence="6">
    <location>
        <begin position="412"/>
        <end position="429"/>
    </location>
</feature>
<dbReference type="EMBL" id="SWLB01000017">
    <property type="protein sequence ID" value="KAF3327718.1"/>
    <property type="molecule type" value="Genomic_DNA"/>
</dbReference>
<feature type="compositionally biased region" description="Basic and acidic residues" evidence="6">
    <location>
        <begin position="328"/>
        <end position="341"/>
    </location>
</feature>
<dbReference type="InterPro" id="IPR038765">
    <property type="entry name" value="Papain-like_cys_pep_sf"/>
</dbReference>
<evidence type="ECO:0000256" key="4">
    <source>
        <dbReference type="ARBA" id="ARBA00022833"/>
    </source>
</evidence>
<evidence type="ECO:0000256" key="2">
    <source>
        <dbReference type="ARBA" id="ARBA00022723"/>
    </source>
</evidence>
<dbReference type="Pfam" id="PF02148">
    <property type="entry name" value="zf-UBP"/>
    <property type="match status" value="1"/>
</dbReference>
<evidence type="ECO:0000256" key="5">
    <source>
        <dbReference type="PROSITE-ProRule" id="PRU00502"/>
    </source>
</evidence>
<feature type="domain" description="USP" evidence="7">
    <location>
        <begin position="219"/>
        <end position="1209"/>
    </location>
</feature>
<comment type="caution">
    <text evidence="9">The sequence shown here is derived from an EMBL/GenBank/DDBJ whole genome shotgun (WGS) entry which is preliminary data.</text>
</comment>
<keyword evidence="2" id="KW-0479">Metal-binding</keyword>
<dbReference type="OrthoDB" id="2020758at2759"/>